<accession>A0A511JN87</accession>
<comment type="similarity">
    <text evidence="2">Belongs to the glycosyltransferase 2 family.</text>
</comment>
<dbReference type="Gene3D" id="3.90.550.10">
    <property type="entry name" value="Spore Coat Polysaccharide Biosynthesis Protein SpsA, Chain A"/>
    <property type="match status" value="1"/>
</dbReference>
<dbReference type="Proteomes" id="UP000321049">
    <property type="component" value="Unassembled WGS sequence"/>
</dbReference>
<dbReference type="InterPro" id="IPR029044">
    <property type="entry name" value="Nucleotide-diphossugar_trans"/>
</dbReference>
<protein>
    <submittedName>
        <fullName evidence="5">Uncharacterized protein</fullName>
    </submittedName>
</protein>
<comment type="caution">
    <text evidence="5">The sequence shown here is derived from an EMBL/GenBank/DDBJ whole genome shotgun (WGS) entry which is preliminary data.</text>
</comment>
<keyword evidence="4" id="KW-0808">Transferase</keyword>
<proteinExistence type="inferred from homology"/>
<comment type="pathway">
    <text evidence="1">Cell wall biogenesis; cell wall polysaccharide biosynthesis.</text>
</comment>
<evidence type="ECO:0000256" key="1">
    <source>
        <dbReference type="ARBA" id="ARBA00004776"/>
    </source>
</evidence>
<sequence>MELAVLRLHERHWIRRWARSVTEQVTGVVVLNWRDTGRTIECVRSLLEVFPPSSVMVLDNEATGALREALRRFNPDIPVHEFRENRGFAGAMNTGIALLEALGFSRILVVNNDVVINAHAIAPLLEPDILAENVILAAPVLIEEGARHSPASRLNPWTAAIRPLKQNEPADFLTWACVLVDAEKFHTVGGLNESYFMYWEDVEFGYRCARAGLAQRVVEAASVHHARSASHGNAGPRIDRYQALGLVVFGRSDWRVKFVGAPIRITVRIAKRLAQRRWVNALEVIRGVAVGLTLKEPAYTSSRVVPQTITKPAEGK</sequence>
<dbReference type="SUPFAM" id="SSF53448">
    <property type="entry name" value="Nucleotide-diphospho-sugar transferases"/>
    <property type="match status" value="1"/>
</dbReference>
<evidence type="ECO:0000256" key="4">
    <source>
        <dbReference type="ARBA" id="ARBA00022679"/>
    </source>
</evidence>
<dbReference type="GO" id="GO:0016757">
    <property type="term" value="F:glycosyltransferase activity"/>
    <property type="evidence" value="ECO:0007669"/>
    <property type="project" value="UniProtKB-KW"/>
</dbReference>
<dbReference type="PANTHER" id="PTHR43179:SF12">
    <property type="entry name" value="GALACTOFURANOSYLTRANSFERASE GLFT2"/>
    <property type="match status" value="1"/>
</dbReference>
<dbReference type="PANTHER" id="PTHR43179">
    <property type="entry name" value="RHAMNOSYLTRANSFERASE WBBL"/>
    <property type="match status" value="1"/>
</dbReference>
<dbReference type="Pfam" id="PF13641">
    <property type="entry name" value="Glyco_tranf_2_3"/>
    <property type="match status" value="1"/>
</dbReference>
<gene>
    <name evidence="5" type="ORF">CTE05_30280</name>
</gene>
<evidence type="ECO:0000313" key="6">
    <source>
        <dbReference type="Proteomes" id="UP000321049"/>
    </source>
</evidence>
<organism evidence="5 6">
    <name type="scientific">Cellulomonas terrae</name>
    <dbReference type="NCBI Taxonomy" id="311234"/>
    <lineage>
        <taxon>Bacteria</taxon>
        <taxon>Bacillati</taxon>
        <taxon>Actinomycetota</taxon>
        <taxon>Actinomycetes</taxon>
        <taxon>Micrococcales</taxon>
        <taxon>Cellulomonadaceae</taxon>
        <taxon>Cellulomonas</taxon>
    </lineage>
</organism>
<dbReference type="AlphaFoldDB" id="A0A511JN87"/>
<evidence type="ECO:0000313" key="5">
    <source>
        <dbReference type="EMBL" id="GEL99481.1"/>
    </source>
</evidence>
<evidence type="ECO:0000256" key="3">
    <source>
        <dbReference type="ARBA" id="ARBA00022676"/>
    </source>
</evidence>
<evidence type="ECO:0000256" key="2">
    <source>
        <dbReference type="ARBA" id="ARBA00006739"/>
    </source>
</evidence>
<keyword evidence="3" id="KW-0328">Glycosyltransferase</keyword>
<keyword evidence="6" id="KW-1185">Reference proteome</keyword>
<name>A0A511JN87_9CELL</name>
<reference evidence="5 6" key="1">
    <citation type="submission" date="2019-07" db="EMBL/GenBank/DDBJ databases">
        <title>Whole genome shotgun sequence of Cellulomonas terrae NBRC 100819.</title>
        <authorList>
            <person name="Hosoyama A."/>
            <person name="Uohara A."/>
            <person name="Ohji S."/>
            <person name="Ichikawa N."/>
        </authorList>
    </citation>
    <scope>NUCLEOTIDE SEQUENCE [LARGE SCALE GENOMIC DNA]</scope>
    <source>
        <strain evidence="5 6">NBRC 100819</strain>
    </source>
</reference>
<dbReference type="EMBL" id="BJWH01000018">
    <property type="protein sequence ID" value="GEL99481.1"/>
    <property type="molecule type" value="Genomic_DNA"/>
</dbReference>